<evidence type="ECO:0000313" key="11">
    <source>
        <dbReference type="Proteomes" id="UP001156441"/>
    </source>
</evidence>
<dbReference type="Pfam" id="PF08478">
    <property type="entry name" value="POTRA_1"/>
    <property type="match status" value="1"/>
</dbReference>
<evidence type="ECO:0000256" key="8">
    <source>
        <dbReference type="SAM" id="Phobius"/>
    </source>
</evidence>
<evidence type="ECO:0000256" key="4">
    <source>
        <dbReference type="ARBA" id="ARBA00022692"/>
    </source>
</evidence>
<sequence>MTTTVRGRRRPVERRPPTRRRYLARRWVALLVVLAVLGLGYVLMFTSVVGVREVAVFGTRDLSHDQVRETASIELGAPMVRLDTEEIALRVAELPRVFEVRVSRSWPSTVEITVTERDPVAVRLAGDDVHLIDRTGLDYATVEARPKELPVLRVENPSPDDAATRAAVTVLQDIPDQLRERVVEVSAETAGSVRLTLAGKKIVNWGDAEDNTRKAAVLAPLLTRPGKIYDVTTPDFPTVS</sequence>
<keyword evidence="3" id="KW-0132">Cell division</keyword>
<organism evidence="10 11">
    <name type="scientific">Actinophytocola gossypii</name>
    <dbReference type="NCBI Taxonomy" id="2812003"/>
    <lineage>
        <taxon>Bacteria</taxon>
        <taxon>Bacillati</taxon>
        <taxon>Actinomycetota</taxon>
        <taxon>Actinomycetes</taxon>
        <taxon>Pseudonocardiales</taxon>
        <taxon>Pseudonocardiaceae</taxon>
    </lineage>
</organism>
<feature type="transmembrane region" description="Helical" evidence="8">
    <location>
        <begin position="27"/>
        <end position="51"/>
    </location>
</feature>
<dbReference type="InterPro" id="IPR050487">
    <property type="entry name" value="FtsQ_DivIB"/>
</dbReference>
<keyword evidence="7" id="KW-0131">Cell cycle</keyword>
<keyword evidence="2" id="KW-1003">Cell membrane</keyword>
<evidence type="ECO:0000256" key="2">
    <source>
        <dbReference type="ARBA" id="ARBA00022475"/>
    </source>
</evidence>
<feature type="domain" description="POTRA" evidence="9">
    <location>
        <begin position="49"/>
        <end position="117"/>
    </location>
</feature>
<dbReference type="Gene3D" id="3.10.20.310">
    <property type="entry name" value="membrane protein fhac"/>
    <property type="match status" value="1"/>
</dbReference>
<reference evidence="10 11" key="1">
    <citation type="submission" date="2021-02" db="EMBL/GenBank/DDBJ databases">
        <title>Actinophytocola xerophila sp. nov., isolated from soil of cotton cropping field.</title>
        <authorList>
            <person name="Huang R."/>
            <person name="Chen X."/>
            <person name="Ge X."/>
            <person name="Liu W."/>
        </authorList>
    </citation>
    <scope>NUCLEOTIDE SEQUENCE [LARGE SCALE GENOMIC DNA]</scope>
    <source>
        <strain evidence="10 11">S1-96</strain>
    </source>
</reference>
<dbReference type="Pfam" id="PF03799">
    <property type="entry name" value="FtsQ_DivIB_C"/>
    <property type="match status" value="1"/>
</dbReference>
<dbReference type="EMBL" id="JAFFZE010000015">
    <property type="protein sequence ID" value="MCT2585231.1"/>
    <property type="molecule type" value="Genomic_DNA"/>
</dbReference>
<dbReference type="Proteomes" id="UP001156441">
    <property type="component" value="Unassembled WGS sequence"/>
</dbReference>
<keyword evidence="4 8" id="KW-0812">Transmembrane</keyword>
<comment type="caution">
    <text evidence="10">The sequence shown here is derived from an EMBL/GenBank/DDBJ whole genome shotgun (WGS) entry which is preliminary data.</text>
</comment>
<gene>
    <name evidence="10" type="ORF">JT362_19120</name>
</gene>
<evidence type="ECO:0000259" key="9">
    <source>
        <dbReference type="PROSITE" id="PS51779"/>
    </source>
</evidence>
<dbReference type="InterPro" id="IPR005548">
    <property type="entry name" value="Cell_div_FtsQ/DivIB_C"/>
</dbReference>
<evidence type="ECO:0000256" key="1">
    <source>
        <dbReference type="ARBA" id="ARBA00004370"/>
    </source>
</evidence>
<evidence type="ECO:0000256" key="7">
    <source>
        <dbReference type="ARBA" id="ARBA00023306"/>
    </source>
</evidence>
<proteinExistence type="predicted"/>
<evidence type="ECO:0000256" key="5">
    <source>
        <dbReference type="ARBA" id="ARBA00022989"/>
    </source>
</evidence>
<keyword evidence="5 8" id="KW-1133">Transmembrane helix</keyword>
<keyword evidence="6 8" id="KW-0472">Membrane</keyword>
<dbReference type="PANTHER" id="PTHR37820:SF1">
    <property type="entry name" value="CELL DIVISION PROTEIN FTSQ"/>
    <property type="match status" value="1"/>
</dbReference>
<dbReference type="PANTHER" id="PTHR37820">
    <property type="entry name" value="CELL DIVISION PROTEIN DIVIB"/>
    <property type="match status" value="1"/>
</dbReference>
<evidence type="ECO:0000313" key="10">
    <source>
        <dbReference type="EMBL" id="MCT2585231.1"/>
    </source>
</evidence>
<name>A0ABT2JBI9_9PSEU</name>
<evidence type="ECO:0000256" key="3">
    <source>
        <dbReference type="ARBA" id="ARBA00022618"/>
    </source>
</evidence>
<evidence type="ECO:0000256" key="6">
    <source>
        <dbReference type="ARBA" id="ARBA00023136"/>
    </source>
</evidence>
<comment type="subcellular location">
    <subcellularLocation>
        <location evidence="1">Membrane</location>
    </subcellularLocation>
</comment>
<protein>
    <submittedName>
        <fullName evidence="10">FtsQ-type POTRA domain-containing protein</fullName>
    </submittedName>
</protein>
<dbReference type="PROSITE" id="PS51779">
    <property type="entry name" value="POTRA"/>
    <property type="match status" value="1"/>
</dbReference>
<dbReference type="InterPro" id="IPR034746">
    <property type="entry name" value="POTRA"/>
</dbReference>
<accession>A0ABT2JBI9</accession>
<dbReference type="InterPro" id="IPR013685">
    <property type="entry name" value="POTRA_FtsQ_type"/>
</dbReference>
<dbReference type="RefSeq" id="WP_260192747.1">
    <property type="nucleotide sequence ID" value="NZ_JAFFZE010000015.1"/>
</dbReference>
<keyword evidence="11" id="KW-1185">Reference proteome</keyword>